<dbReference type="AlphaFoldDB" id="A0A9W6TWH3"/>
<evidence type="ECO:0000313" key="4">
    <source>
        <dbReference type="Proteomes" id="UP001165121"/>
    </source>
</evidence>
<accession>A0A9W6TWH3</accession>
<keyword evidence="1" id="KW-0479">Metal-binding</keyword>
<dbReference type="Proteomes" id="UP001165121">
    <property type="component" value="Unassembled WGS sequence"/>
</dbReference>
<evidence type="ECO:0000259" key="2">
    <source>
        <dbReference type="PROSITE" id="PS50966"/>
    </source>
</evidence>
<evidence type="ECO:0000313" key="3">
    <source>
        <dbReference type="EMBL" id="GMF20553.1"/>
    </source>
</evidence>
<dbReference type="Pfam" id="PF21056">
    <property type="entry name" value="ZSWIM1-3_RNaseH-like"/>
    <property type="match status" value="1"/>
</dbReference>
<dbReference type="InterPro" id="IPR048324">
    <property type="entry name" value="ZSWIM1-3_RNaseH-like"/>
</dbReference>
<dbReference type="EMBL" id="BSXT01000201">
    <property type="protein sequence ID" value="GMF20553.1"/>
    <property type="molecule type" value="Genomic_DNA"/>
</dbReference>
<keyword evidence="4" id="KW-1185">Reference proteome</keyword>
<protein>
    <submittedName>
        <fullName evidence="3">Unnamed protein product</fullName>
    </submittedName>
</protein>
<keyword evidence="1" id="KW-0863">Zinc-finger</keyword>
<feature type="domain" description="SWIM-type" evidence="2">
    <location>
        <begin position="244"/>
        <end position="276"/>
    </location>
</feature>
<dbReference type="OrthoDB" id="143122at2759"/>
<reference evidence="3" key="1">
    <citation type="submission" date="2023-04" db="EMBL/GenBank/DDBJ databases">
        <title>Phytophthora fragariaefolia NBRC 109709.</title>
        <authorList>
            <person name="Ichikawa N."/>
            <person name="Sato H."/>
            <person name="Tonouchi N."/>
        </authorList>
    </citation>
    <scope>NUCLEOTIDE SEQUENCE</scope>
    <source>
        <strain evidence="3">NBRC 109709</strain>
    </source>
</reference>
<comment type="caution">
    <text evidence="3">The sequence shown here is derived from an EMBL/GenBank/DDBJ whole genome shotgun (WGS) entry which is preliminary data.</text>
</comment>
<gene>
    <name evidence="3" type="ORF">Pfra01_000248500</name>
</gene>
<dbReference type="Pfam" id="PF04434">
    <property type="entry name" value="SWIM"/>
    <property type="match status" value="1"/>
</dbReference>
<evidence type="ECO:0000256" key="1">
    <source>
        <dbReference type="PROSITE-ProRule" id="PRU00325"/>
    </source>
</evidence>
<organism evidence="3 4">
    <name type="scientific">Phytophthora fragariaefolia</name>
    <dbReference type="NCBI Taxonomy" id="1490495"/>
    <lineage>
        <taxon>Eukaryota</taxon>
        <taxon>Sar</taxon>
        <taxon>Stramenopiles</taxon>
        <taxon>Oomycota</taxon>
        <taxon>Peronosporomycetes</taxon>
        <taxon>Peronosporales</taxon>
        <taxon>Peronosporaceae</taxon>
        <taxon>Phytophthora</taxon>
    </lineage>
</organism>
<keyword evidence="1" id="KW-0862">Zinc</keyword>
<dbReference type="PROSITE" id="PS50966">
    <property type="entry name" value="ZF_SWIM"/>
    <property type="match status" value="1"/>
</dbReference>
<dbReference type="GO" id="GO:0008270">
    <property type="term" value="F:zinc ion binding"/>
    <property type="evidence" value="ECO:0007669"/>
    <property type="project" value="UniProtKB-KW"/>
</dbReference>
<sequence length="603" mass="67406">MEYSYKVFRCTHGCRQKSRTKGQRSTPTRFTGYKARFTAAVKNVAAEGVNADWKIVLHSHYIEDYLADALERQVTPQQARNIVQKVLKNTSAEKQLMSMLDALHENDGHDVLVIRDQNDVTFGVVMQTAVQKIAFQQWGDTLCMDWTYGTNNLGFHLGRHISDKGAIPEIRAPDTIRAPAPNEPRPPDTIPAFLQKVSTQLSNDSFANVSAQWDLFMVNEKEATCVQNLPSRSECKVLLPGNAWTVDTRDWSCTCMFYKSRRLPCQHIMMVTRKAHGLKALPTSTVPIRWSMKDTGTLACNLENSLVPLRNVINMVKARQSFVRVPQSSSAHLNASIVPDQRTSRRPIKYVRLNRKEQANMIVLSDAEKYARAQALDYADVMAEMEADPELAMEGHSISGMVRTRSLTNGVKDYASQSDGSDVPPTQASAKIAVEKSEDKAEVTEMTEKFKTLKGCCLAMMMLFSRIVVQFFPLQNEQLLRPKTANQNVSSRYPVVKQELRFVQAHHVEPFSLETKTNGLLHSEAAKVHEALADDVVKKYSMLSLMTELKTKSGRSLVKFRDVVSGVLRCGMLNDAAIDMGVTMIAESVQGCVAFSSLSMVVG</sequence>
<dbReference type="InterPro" id="IPR007527">
    <property type="entry name" value="Znf_SWIM"/>
</dbReference>
<name>A0A9W6TWH3_9STRA</name>
<proteinExistence type="predicted"/>